<evidence type="ECO:0000259" key="13">
    <source>
        <dbReference type="Pfam" id="PF02463"/>
    </source>
</evidence>
<sequence>IDEWCTPFLSRLKHLPISRVKGKFPCTVFVQNFNFSVSRDSRVLVVGRPQDTTMSSSRVFSGQMYGAQRSGAGTIRRIRLENFMCHNSLEIELGEWVNFITGQNGSGKSAILTALCIAFGCRARETQRASKLKEFIKTGCSYATVQVDIKNEGVDSFKPEIFGDTIIIERRISDTTSSTVLKDRQGRKVASRKDDLRELVEHFNVSVLPKKYALNSLSASIDVENPCVIMSQDKSREFLHSGNDRDKFKATLLQQVDELLQSIIKQLKDACALVDELEKLIRPAQLELSELQEKIENIKRVEQISQEVQLLRKKLAWSLVYDEDKRLQEQAKNIETLKKRIPTCQAKIDSTLDKLEKLLERLSQKKVQVASLVEKTSEVKRKKDELWDALCSARKEKLELEEEHRRGTKQIRKMRNDVRRLEEQARDIQDKHIRNTQGEFGWAVCLLAVSVKIAVAAEESEIEEQIKELEYAVDNVQSLLSRSALTLKIQLPYSLKDEENTLSEQISAEMDAMKKINDEINYYERKQREVHHQICELRLHQTNKVWATVTAFGGDGVLRLLREIERHHKAFSMPPIGPIGAHVTLVNGDTWAPAVERAIGKMLNAFIVTNSEDACALRKCAREARYNFFPIVIQRFSRPRLIIPNHSLPQTSHPTTLSVLHSDNPTIYNVLVDVCKAERQVLVKDYNMGRAVAFDQRIPNMLEVFTLDGFKMFSRGSVQTVLPINKNLKIGRLRGSFGDQVKEFESHVSNIQQDIDQRKSRKRELEKKVQDFNRKLDNKKKRRLDVEREFMAKRMKLQDMQKSHAVDASLLPESTTNELLQEISDGKMVIKKKEALLETLKDRINEAEEKARTLKLSFEDLGESTKGEVEAFQKAEEELTEIEKEIHNAEANKLHYENIMNNKVLPQIKEAEAKYLELEKDRKESYKKASVICPESDIEALGDRDETTTEQLDAKLKRLNQRLMHESQQYSESIDDLRMLHQEKERRILRKLHTYKAFRERLDNILVALSEHAVGKKETNGKMIVLLGKEALEALGFAAACQKALDLRWKKFQRNASLLRRELTWQFNGHLGKKGISGHINVSYEEKTLSVEVKMPQDASSTIVRDTRGLSGGERSFSTLCFALALHDMTEAPFRAMDEFDVFMDAVSRKISLDTLVEFALAQGSQWIFITPHDISNVKNGERIKKQQMAAPRS</sequence>
<protein>
    <recommendedName>
        <fullName evidence="13">RecF/RecN/SMC N-terminal domain-containing protein</fullName>
    </recommendedName>
</protein>
<dbReference type="GO" id="GO:0000724">
    <property type="term" value="P:double-strand break repair via homologous recombination"/>
    <property type="evidence" value="ECO:0007669"/>
    <property type="project" value="TreeGrafter"/>
</dbReference>
<dbReference type="GO" id="GO:0003697">
    <property type="term" value="F:single-stranded DNA binding"/>
    <property type="evidence" value="ECO:0007669"/>
    <property type="project" value="TreeGrafter"/>
</dbReference>
<keyword evidence="10" id="KW-0234">DNA repair</keyword>
<keyword evidence="11" id="KW-0539">Nucleus</keyword>
<keyword evidence="7" id="KW-0067">ATP-binding</keyword>
<dbReference type="GO" id="GO:0030915">
    <property type="term" value="C:Smc5-Smc6 complex"/>
    <property type="evidence" value="ECO:0007669"/>
    <property type="project" value="TreeGrafter"/>
</dbReference>
<dbReference type="OrthoDB" id="10072614at2759"/>
<evidence type="ECO:0000256" key="6">
    <source>
        <dbReference type="ARBA" id="ARBA00022763"/>
    </source>
</evidence>
<evidence type="ECO:0000313" key="15">
    <source>
        <dbReference type="Proteomes" id="UP000593576"/>
    </source>
</evidence>
<dbReference type="InterPro" id="IPR027417">
    <property type="entry name" value="P-loop_NTPase"/>
</dbReference>
<feature type="coiled-coil region" evidence="12">
    <location>
        <begin position="748"/>
        <end position="789"/>
    </location>
</feature>
<keyword evidence="8 12" id="KW-0175">Coiled coil</keyword>
<evidence type="ECO:0000256" key="9">
    <source>
        <dbReference type="ARBA" id="ARBA00023172"/>
    </source>
</evidence>
<keyword evidence="5" id="KW-0547">Nucleotide-binding</keyword>
<feature type="coiled-coil region" evidence="12">
    <location>
        <begin position="830"/>
        <end position="969"/>
    </location>
</feature>
<evidence type="ECO:0000313" key="14">
    <source>
        <dbReference type="EMBL" id="MBA0862500.1"/>
    </source>
</evidence>
<evidence type="ECO:0000256" key="8">
    <source>
        <dbReference type="ARBA" id="ARBA00023054"/>
    </source>
</evidence>
<comment type="similarity">
    <text evidence="3">Belongs to the SMC family. SMC6 subfamily.</text>
</comment>
<feature type="non-terminal residue" evidence="14">
    <location>
        <position position="1"/>
    </location>
</feature>
<dbReference type="InterPro" id="IPR036277">
    <property type="entry name" value="SMC_hinge_sf"/>
</dbReference>
<dbReference type="SUPFAM" id="SSF75553">
    <property type="entry name" value="Smc hinge domain"/>
    <property type="match status" value="1"/>
</dbReference>
<dbReference type="GO" id="GO:0005524">
    <property type="term" value="F:ATP binding"/>
    <property type="evidence" value="ECO:0007669"/>
    <property type="project" value="UniProtKB-KW"/>
</dbReference>
<keyword evidence="4" id="KW-0158">Chromosome</keyword>
<dbReference type="GO" id="GO:0035861">
    <property type="term" value="C:site of double-strand break"/>
    <property type="evidence" value="ECO:0007669"/>
    <property type="project" value="TreeGrafter"/>
</dbReference>
<feature type="coiled-coil region" evidence="12">
    <location>
        <begin position="260"/>
        <end position="301"/>
    </location>
</feature>
<evidence type="ECO:0000256" key="2">
    <source>
        <dbReference type="ARBA" id="ARBA00004286"/>
    </source>
</evidence>
<keyword evidence="9" id="KW-0233">DNA recombination</keyword>
<gene>
    <name evidence="14" type="ORF">Goshw_009349</name>
</gene>
<evidence type="ECO:0000256" key="4">
    <source>
        <dbReference type="ARBA" id="ARBA00022454"/>
    </source>
</evidence>
<dbReference type="SUPFAM" id="SSF52540">
    <property type="entry name" value="P-loop containing nucleoside triphosphate hydrolases"/>
    <property type="match status" value="1"/>
</dbReference>
<dbReference type="GO" id="GO:0003684">
    <property type="term" value="F:damaged DNA binding"/>
    <property type="evidence" value="ECO:0007669"/>
    <property type="project" value="TreeGrafter"/>
</dbReference>
<evidence type="ECO:0000256" key="12">
    <source>
        <dbReference type="SAM" id="Coils"/>
    </source>
</evidence>
<feature type="domain" description="RecF/RecN/SMC N-terminal" evidence="13">
    <location>
        <begin position="75"/>
        <end position="1179"/>
    </location>
</feature>
<evidence type="ECO:0000256" key="3">
    <source>
        <dbReference type="ARBA" id="ARBA00006793"/>
    </source>
</evidence>
<evidence type="ECO:0000256" key="5">
    <source>
        <dbReference type="ARBA" id="ARBA00022741"/>
    </source>
</evidence>
<dbReference type="GO" id="GO:0051276">
    <property type="term" value="P:chromosome organization"/>
    <property type="evidence" value="ECO:0007669"/>
    <property type="project" value="InterPro"/>
</dbReference>
<evidence type="ECO:0000256" key="10">
    <source>
        <dbReference type="ARBA" id="ARBA00023204"/>
    </source>
</evidence>
<evidence type="ECO:0000256" key="11">
    <source>
        <dbReference type="ARBA" id="ARBA00023242"/>
    </source>
</evidence>
<dbReference type="Gene3D" id="3.40.50.300">
    <property type="entry name" value="P-loop containing nucleotide triphosphate hydrolases"/>
    <property type="match status" value="2"/>
</dbReference>
<dbReference type="GO" id="GO:0005634">
    <property type="term" value="C:nucleus"/>
    <property type="evidence" value="ECO:0007669"/>
    <property type="project" value="UniProtKB-SubCell"/>
</dbReference>
<accession>A0A7J9LUY8</accession>
<dbReference type="Pfam" id="PF02463">
    <property type="entry name" value="SMC_N"/>
    <property type="match status" value="1"/>
</dbReference>
<dbReference type="AlphaFoldDB" id="A0A7J9LUY8"/>
<name>A0A7J9LUY8_GOSSC</name>
<dbReference type="EMBL" id="JABFAF010000008">
    <property type="protein sequence ID" value="MBA0862500.1"/>
    <property type="molecule type" value="Genomic_DNA"/>
</dbReference>
<dbReference type="PANTHER" id="PTHR19306">
    <property type="entry name" value="STRUCTURAL MAINTENANCE OF CHROMOSOMES 5,6 SMC5, SMC6"/>
    <property type="match status" value="1"/>
</dbReference>
<reference evidence="14 15" key="1">
    <citation type="journal article" date="2019" name="Genome Biol. Evol.">
        <title>Insights into the evolution of the New World diploid cottons (Gossypium, subgenus Houzingenia) based on genome sequencing.</title>
        <authorList>
            <person name="Grover C.E."/>
            <person name="Arick M.A. 2nd"/>
            <person name="Thrash A."/>
            <person name="Conover J.L."/>
            <person name="Sanders W.S."/>
            <person name="Peterson D.G."/>
            <person name="Frelichowski J.E."/>
            <person name="Scheffler J.A."/>
            <person name="Scheffler B.E."/>
            <person name="Wendel J.F."/>
        </authorList>
    </citation>
    <scope>NUCLEOTIDE SEQUENCE [LARGE SCALE GENOMIC DNA]</scope>
    <source>
        <strain evidence="14">1</strain>
        <tissue evidence="14">Leaf</tissue>
    </source>
</reference>
<proteinExistence type="inferred from homology"/>
<dbReference type="Proteomes" id="UP000593576">
    <property type="component" value="Unassembled WGS sequence"/>
</dbReference>
<evidence type="ECO:0000256" key="7">
    <source>
        <dbReference type="ARBA" id="ARBA00022840"/>
    </source>
</evidence>
<keyword evidence="6" id="KW-0227">DNA damage</keyword>
<keyword evidence="15" id="KW-1185">Reference proteome</keyword>
<feature type="coiled-coil region" evidence="12">
    <location>
        <begin position="345"/>
        <end position="431"/>
    </location>
</feature>
<dbReference type="PANTHER" id="PTHR19306:SF6">
    <property type="entry name" value="STRUCTURAL MAINTENANCE OF CHROMOSOMES PROTEIN 6"/>
    <property type="match status" value="1"/>
</dbReference>
<comment type="caution">
    <text evidence="14">The sequence shown here is derived from an EMBL/GenBank/DDBJ whole genome shotgun (WGS) entry which is preliminary data.</text>
</comment>
<comment type="subcellular location">
    <subcellularLocation>
        <location evidence="2">Chromosome</location>
    </subcellularLocation>
    <subcellularLocation>
        <location evidence="1">Nucleus</location>
    </subcellularLocation>
</comment>
<organism evidence="14 15">
    <name type="scientific">Gossypium schwendimanii</name>
    <name type="common">Cotton</name>
    <dbReference type="NCBI Taxonomy" id="34291"/>
    <lineage>
        <taxon>Eukaryota</taxon>
        <taxon>Viridiplantae</taxon>
        <taxon>Streptophyta</taxon>
        <taxon>Embryophyta</taxon>
        <taxon>Tracheophyta</taxon>
        <taxon>Spermatophyta</taxon>
        <taxon>Magnoliopsida</taxon>
        <taxon>eudicotyledons</taxon>
        <taxon>Gunneridae</taxon>
        <taxon>Pentapetalae</taxon>
        <taxon>rosids</taxon>
        <taxon>malvids</taxon>
        <taxon>Malvales</taxon>
        <taxon>Malvaceae</taxon>
        <taxon>Malvoideae</taxon>
        <taxon>Gossypium</taxon>
    </lineage>
</organism>
<dbReference type="InterPro" id="IPR003395">
    <property type="entry name" value="RecF/RecN/SMC_N"/>
</dbReference>
<evidence type="ECO:0000256" key="1">
    <source>
        <dbReference type="ARBA" id="ARBA00004123"/>
    </source>
</evidence>